<dbReference type="Gene3D" id="2.40.30.10">
    <property type="entry name" value="Translation factors"/>
    <property type="match status" value="1"/>
</dbReference>
<dbReference type="AlphaFoldDB" id="A0A2K1QHM5"/>
<dbReference type="EMBL" id="NKHZ01000086">
    <property type="protein sequence ID" value="PNS14409.1"/>
    <property type="molecule type" value="Genomic_DNA"/>
</dbReference>
<proteinExistence type="inferred from homology"/>
<comment type="similarity">
    <text evidence="2">Belongs to the flavoprotein pyridine nucleotide cytochrome reductase family.</text>
</comment>
<dbReference type="InterPro" id="IPR039261">
    <property type="entry name" value="FNR_nucleotide-bd"/>
</dbReference>
<dbReference type="Gene3D" id="3.40.50.80">
    <property type="entry name" value="Nucleotide-binding domain of ferredoxin-NADP reductase (FNR) module"/>
    <property type="match status" value="1"/>
</dbReference>
<keyword evidence="3 6" id="KW-0285">Flavoprotein</keyword>
<dbReference type="InParanoid" id="A0A2K1QHM5"/>
<reference evidence="8 9" key="1">
    <citation type="submission" date="2017-06" db="EMBL/GenBank/DDBJ databases">
        <title>Draft genome sequence of a variant of Elsinoe murrayae.</title>
        <authorList>
            <person name="Cheng Q."/>
        </authorList>
    </citation>
    <scope>NUCLEOTIDE SEQUENCE [LARGE SCALE GENOMIC DNA]</scope>
    <source>
        <strain evidence="8 9">CQ-2017a</strain>
    </source>
</reference>
<keyword evidence="9" id="KW-1185">Reference proteome</keyword>
<dbReference type="SUPFAM" id="SSF52343">
    <property type="entry name" value="Ferredoxin reductase-like, C-terminal NADP-linked domain"/>
    <property type="match status" value="1"/>
</dbReference>
<dbReference type="PANTHER" id="PTHR19370">
    <property type="entry name" value="NADH-CYTOCHROME B5 REDUCTASE"/>
    <property type="match status" value="1"/>
</dbReference>
<comment type="cofactor">
    <cofactor evidence="1 6">
        <name>FAD</name>
        <dbReference type="ChEBI" id="CHEBI:57692"/>
    </cofactor>
</comment>
<sequence length="526" mass="57379">MPHFSSRVVASVTAGLAGAGYLLFDSQQTRWRRDLKRLYHPSLDSDEFTVWKLREKQVLTPTNSVFALEPPDKKYEASSTHGRGPLSIKGWWGPYDELWRDGTWAVTIKQPQLQVAREYTPLPPFPPPFDLQDVCQDSGSDSGQMAAGRQHGILSDGNTSNEIRLLIRKDGETSAYVHARKLGQDVELRGPSRTLRQYGINEGKVDEIVFLAGGTGIAPAMQLAHGVLVRKVSEYERISCGVAEDGTGRSKGRDARPSDVVEHDATRLAALPASGDEPRISILWANRKREECADGQSDLSVLTDDPGLLQGLRSWFFANSPSKSPSQDMTATSPASTPTTHPIVSHLQALQRSFRTLSILHHAASLDSSATPLDTSSPANRNSPILDPLGLQRLPAGRQVVNAALAARADLPPSFPGPRLEIGYFVDEEKSYISKSLLGALLSRPPLDRHAVGPAEDKKQEASNTIAPITKRAKKLVIVSGPDGFVEHFAGRRDMIHGQVVQGRVGGVLGELQREGKLDGWEVVKM</sequence>
<accession>A0A2K1QHM5</accession>
<dbReference type="InterPro" id="IPR001834">
    <property type="entry name" value="CBR-like"/>
</dbReference>
<dbReference type="SUPFAM" id="SSF63380">
    <property type="entry name" value="Riboflavin synthase domain-like"/>
    <property type="match status" value="1"/>
</dbReference>
<feature type="compositionally biased region" description="Low complexity" evidence="7">
    <location>
        <begin position="330"/>
        <end position="340"/>
    </location>
</feature>
<keyword evidence="4 6" id="KW-0274">FAD</keyword>
<dbReference type="PANTHER" id="PTHR19370:SF189">
    <property type="entry name" value="CYTOCHROME C MITOCHONDRIAL IMPORT FACTOR CYC2"/>
    <property type="match status" value="1"/>
</dbReference>
<feature type="compositionally biased region" description="Polar residues" evidence="7">
    <location>
        <begin position="320"/>
        <end position="329"/>
    </location>
</feature>
<dbReference type="OrthoDB" id="432685at2759"/>
<keyword evidence="5" id="KW-0560">Oxidoreductase</keyword>
<evidence type="ECO:0000256" key="7">
    <source>
        <dbReference type="SAM" id="MobiDB-lite"/>
    </source>
</evidence>
<dbReference type="Proteomes" id="UP000243797">
    <property type="component" value="Unassembled WGS sequence"/>
</dbReference>
<feature type="binding site" evidence="6">
    <location>
        <position position="174"/>
    </location>
    <ligand>
        <name>FAD</name>
        <dbReference type="ChEBI" id="CHEBI:57692"/>
    </ligand>
</feature>
<evidence type="ECO:0000256" key="1">
    <source>
        <dbReference type="ARBA" id="ARBA00001974"/>
    </source>
</evidence>
<evidence type="ECO:0000256" key="2">
    <source>
        <dbReference type="ARBA" id="ARBA00006105"/>
    </source>
</evidence>
<name>A0A2K1QHM5_9PEZI</name>
<protein>
    <recommendedName>
        <fullName evidence="10">FAD-binding FR-type domain-containing protein</fullName>
    </recommendedName>
</protein>
<evidence type="ECO:0000256" key="3">
    <source>
        <dbReference type="ARBA" id="ARBA00022630"/>
    </source>
</evidence>
<dbReference type="InterPro" id="IPR017938">
    <property type="entry name" value="Riboflavin_synthase-like_b-brl"/>
</dbReference>
<evidence type="ECO:0000256" key="6">
    <source>
        <dbReference type="PIRSR" id="PIRSR601834-1"/>
    </source>
</evidence>
<comment type="caution">
    <text evidence="8">The sequence shown here is derived from an EMBL/GenBank/DDBJ whole genome shotgun (WGS) entry which is preliminary data.</text>
</comment>
<dbReference type="GO" id="GO:0016491">
    <property type="term" value="F:oxidoreductase activity"/>
    <property type="evidence" value="ECO:0007669"/>
    <property type="project" value="UniProtKB-KW"/>
</dbReference>
<evidence type="ECO:0000313" key="9">
    <source>
        <dbReference type="Proteomes" id="UP000243797"/>
    </source>
</evidence>
<dbReference type="STRING" id="2082308.A0A2K1QHM5"/>
<gene>
    <name evidence="8" type="ORF">CAC42_3695</name>
</gene>
<feature type="binding site" evidence="6">
    <location>
        <position position="166"/>
    </location>
    <ligand>
        <name>FAD</name>
        <dbReference type="ChEBI" id="CHEBI:57692"/>
    </ligand>
</feature>
<evidence type="ECO:0000256" key="4">
    <source>
        <dbReference type="ARBA" id="ARBA00022827"/>
    </source>
</evidence>
<evidence type="ECO:0008006" key="10">
    <source>
        <dbReference type="Google" id="ProtNLM"/>
    </source>
</evidence>
<evidence type="ECO:0000313" key="8">
    <source>
        <dbReference type="EMBL" id="PNS14409.1"/>
    </source>
</evidence>
<evidence type="ECO:0000256" key="5">
    <source>
        <dbReference type="ARBA" id="ARBA00023002"/>
    </source>
</evidence>
<feature type="region of interest" description="Disordered" evidence="7">
    <location>
        <begin position="320"/>
        <end position="341"/>
    </location>
</feature>
<organism evidence="8 9">
    <name type="scientific">Sphaceloma murrayae</name>
    <dbReference type="NCBI Taxonomy" id="2082308"/>
    <lineage>
        <taxon>Eukaryota</taxon>
        <taxon>Fungi</taxon>
        <taxon>Dikarya</taxon>
        <taxon>Ascomycota</taxon>
        <taxon>Pezizomycotina</taxon>
        <taxon>Dothideomycetes</taxon>
        <taxon>Dothideomycetidae</taxon>
        <taxon>Myriangiales</taxon>
        <taxon>Elsinoaceae</taxon>
        <taxon>Sphaceloma</taxon>
    </lineage>
</organism>
<dbReference type="GO" id="GO:0005739">
    <property type="term" value="C:mitochondrion"/>
    <property type="evidence" value="ECO:0007669"/>
    <property type="project" value="TreeGrafter"/>
</dbReference>